<protein>
    <submittedName>
        <fullName evidence="2">Uncharacterized protein</fullName>
    </submittedName>
</protein>
<keyword evidence="3" id="KW-1185">Reference proteome</keyword>
<dbReference type="AlphaFoldDB" id="A0A0B1RWY5"/>
<evidence type="ECO:0000256" key="1">
    <source>
        <dbReference type="SAM" id="Phobius"/>
    </source>
</evidence>
<organism evidence="2 3">
    <name type="scientific">Oesophagostomum dentatum</name>
    <name type="common">Nodular worm</name>
    <dbReference type="NCBI Taxonomy" id="61180"/>
    <lineage>
        <taxon>Eukaryota</taxon>
        <taxon>Metazoa</taxon>
        <taxon>Ecdysozoa</taxon>
        <taxon>Nematoda</taxon>
        <taxon>Chromadorea</taxon>
        <taxon>Rhabditida</taxon>
        <taxon>Rhabditina</taxon>
        <taxon>Rhabditomorpha</taxon>
        <taxon>Strongyloidea</taxon>
        <taxon>Strongylidae</taxon>
        <taxon>Oesophagostomum</taxon>
    </lineage>
</organism>
<proteinExistence type="predicted"/>
<feature type="transmembrane region" description="Helical" evidence="1">
    <location>
        <begin position="73"/>
        <end position="96"/>
    </location>
</feature>
<keyword evidence="1" id="KW-0812">Transmembrane</keyword>
<accession>A0A0B1RWY5</accession>
<evidence type="ECO:0000313" key="2">
    <source>
        <dbReference type="EMBL" id="KHJ77159.1"/>
    </source>
</evidence>
<gene>
    <name evidence="2" type="ORF">OESDEN_23221</name>
</gene>
<evidence type="ECO:0000313" key="3">
    <source>
        <dbReference type="Proteomes" id="UP000053660"/>
    </source>
</evidence>
<dbReference type="Proteomes" id="UP000053660">
    <property type="component" value="Unassembled WGS sequence"/>
</dbReference>
<name>A0A0B1RWY5_OESDE</name>
<sequence>MCSFWFLALCGCLTKRRYIIVFTTMAMFYSFILSFRWAASAHYSYLNSTPLSCTRIQRQIDPTWCNTADAAQVLISIVAVLTTTIASVLSSVRLWSEDEEQVEQRRRRNPEALLEPCTNLNRKTIISTFRNTIE</sequence>
<dbReference type="OrthoDB" id="5824579at2759"/>
<reference evidence="2 3" key="1">
    <citation type="submission" date="2014-03" db="EMBL/GenBank/DDBJ databases">
        <title>Draft genome of the hookworm Oesophagostomum dentatum.</title>
        <authorList>
            <person name="Mitreva M."/>
        </authorList>
    </citation>
    <scope>NUCLEOTIDE SEQUENCE [LARGE SCALE GENOMIC DNA]</scope>
    <source>
        <strain evidence="2 3">OD-Hann</strain>
    </source>
</reference>
<dbReference type="EMBL" id="KN611039">
    <property type="protein sequence ID" value="KHJ77159.1"/>
    <property type="molecule type" value="Genomic_DNA"/>
</dbReference>
<keyword evidence="1" id="KW-1133">Transmembrane helix</keyword>
<keyword evidence="1" id="KW-0472">Membrane</keyword>
<feature type="transmembrane region" description="Helical" evidence="1">
    <location>
        <begin position="18"/>
        <end position="39"/>
    </location>
</feature>